<protein>
    <submittedName>
        <fullName evidence="1">DUF1697 domain-containing protein</fullName>
    </submittedName>
</protein>
<accession>A0ABP8JAC5</accession>
<dbReference type="Gene3D" id="3.30.70.1280">
    <property type="entry name" value="SP0830-like domains"/>
    <property type="match status" value="1"/>
</dbReference>
<gene>
    <name evidence="1" type="ORF">GCM10023153_02160</name>
</gene>
<dbReference type="PIRSF" id="PIRSF008502">
    <property type="entry name" value="UCP008502"/>
    <property type="match status" value="1"/>
</dbReference>
<dbReference type="SUPFAM" id="SSF160379">
    <property type="entry name" value="SP0830-like"/>
    <property type="match status" value="1"/>
</dbReference>
<proteinExistence type="predicted"/>
<evidence type="ECO:0000313" key="1">
    <source>
        <dbReference type="EMBL" id="GAA4387627.1"/>
    </source>
</evidence>
<dbReference type="Pfam" id="PF08002">
    <property type="entry name" value="DUF1697"/>
    <property type="match status" value="1"/>
</dbReference>
<name>A0ABP8JAC5_9MICO</name>
<dbReference type="PANTHER" id="PTHR36439">
    <property type="entry name" value="BLL4334 PROTEIN"/>
    <property type="match status" value="1"/>
</dbReference>
<sequence>MPSYIAFLRAVNVGGRFVKMGSLREALGDAGFSDVQTHIQSGNVFVRSARRTPGPVAVEISRVLTAHCGFDVPAIVRTPAQVRSVLAAVDAVEPLLVGESRRYVAFADADVPLAAAAQLDAWDRPDERVRVLGSEVLAEMTAGFHKTTLTNTRLERLTGRITTWRDLSVVRAIDEKWGA</sequence>
<organism evidence="1 2">
    <name type="scientific">Ornithinibacter aureus</name>
    <dbReference type="NCBI Taxonomy" id="622664"/>
    <lineage>
        <taxon>Bacteria</taxon>
        <taxon>Bacillati</taxon>
        <taxon>Actinomycetota</taxon>
        <taxon>Actinomycetes</taxon>
        <taxon>Micrococcales</taxon>
        <taxon>Intrasporangiaceae</taxon>
        <taxon>Ornithinibacter</taxon>
    </lineage>
</organism>
<dbReference type="PANTHER" id="PTHR36439:SF1">
    <property type="entry name" value="DUF1697 DOMAIN-CONTAINING PROTEIN"/>
    <property type="match status" value="1"/>
</dbReference>
<keyword evidence="2" id="KW-1185">Reference proteome</keyword>
<reference evidence="2" key="1">
    <citation type="journal article" date="2019" name="Int. J. Syst. Evol. Microbiol.">
        <title>The Global Catalogue of Microorganisms (GCM) 10K type strain sequencing project: providing services to taxonomists for standard genome sequencing and annotation.</title>
        <authorList>
            <consortium name="The Broad Institute Genomics Platform"/>
            <consortium name="The Broad Institute Genome Sequencing Center for Infectious Disease"/>
            <person name="Wu L."/>
            <person name="Ma J."/>
        </authorList>
    </citation>
    <scope>NUCLEOTIDE SEQUENCE [LARGE SCALE GENOMIC DNA]</scope>
    <source>
        <strain evidence="2">JCM 17738</strain>
    </source>
</reference>
<dbReference type="RefSeq" id="WP_159899325.1">
    <property type="nucleotide sequence ID" value="NZ_BAABFX010000009.1"/>
</dbReference>
<comment type="caution">
    <text evidence="1">The sequence shown here is derived from an EMBL/GenBank/DDBJ whole genome shotgun (WGS) entry which is preliminary data.</text>
</comment>
<dbReference type="InterPro" id="IPR012545">
    <property type="entry name" value="DUF1697"/>
</dbReference>
<evidence type="ECO:0000313" key="2">
    <source>
        <dbReference type="Proteomes" id="UP001500390"/>
    </source>
</evidence>
<dbReference type="EMBL" id="BAABFX010000009">
    <property type="protein sequence ID" value="GAA4387627.1"/>
    <property type="molecule type" value="Genomic_DNA"/>
</dbReference>
<dbReference type="Proteomes" id="UP001500390">
    <property type="component" value="Unassembled WGS sequence"/>
</dbReference>